<sequence>MHICVDLTCRIRSFRPVNLDGGQKTGKEKRKRFVQVVPTMILQRIQEAIIWNLQEHMTGKRCVIMSSRYPYTCPRGTLINIIHLFAARIMRGSGGVGASPKQGFPED</sequence>
<evidence type="ECO:0000313" key="1">
    <source>
        <dbReference type="EMBL" id="GIY51022.1"/>
    </source>
</evidence>
<name>A0AAV4TZH8_9ARAC</name>
<comment type="caution">
    <text evidence="1">The sequence shown here is derived from an EMBL/GenBank/DDBJ whole genome shotgun (WGS) entry which is preliminary data.</text>
</comment>
<gene>
    <name evidence="1" type="ORF">CDAR_67221</name>
</gene>
<dbReference type="AlphaFoldDB" id="A0AAV4TZH8"/>
<dbReference type="Proteomes" id="UP001054837">
    <property type="component" value="Unassembled WGS sequence"/>
</dbReference>
<protein>
    <submittedName>
        <fullName evidence="1">Uncharacterized protein</fullName>
    </submittedName>
</protein>
<organism evidence="1 2">
    <name type="scientific">Caerostris darwini</name>
    <dbReference type="NCBI Taxonomy" id="1538125"/>
    <lineage>
        <taxon>Eukaryota</taxon>
        <taxon>Metazoa</taxon>
        <taxon>Ecdysozoa</taxon>
        <taxon>Arthropoda</taxon>
        <taxon>Chelicerata</taxon>
        <taxon>Arachnida</taxon>
        <taxon>Araneae</taxon>
        <taxon>Araneomorphae</taxon>
        <taxon>Entelegynae</taxon>
        <taxon>Araneoidea</taxon>
        <taxon>Araneidae</taxon>
        <taxon>Caerostris</taxon>
    </lineage>
</organism>
<keyword evidence="2" id="KW-1185">Reference proteome</keyword>
<evidence type="ECO:0000313" key="2">
    <source>
        <dbReference type="Proteomes" id="UP001054837"/>
    </source>
</evidence>
<proteinExistence type="predicted"/>
<dbReference type="EMBL" id="BPLQ01010489">
    <property type="protein sequence ID" value="GIY51022.1"/>
    <property type="molecule type" value="Genomic_DNA"/>
</dbReference>
<accession>A0AAV4TZH8</accession>
<reference evidence="1 2" key="1">
    <citation type="submission" date="2021-06" db="EMBL/GenBank/DDBJ databases">
        <title>Caerostris darwini draft genome.</title>
        <authorList>
            <person name="Kono N."/>
            <person name="Arakawa K."/>
        </authorList>
    </citation>
    <scope>NUCLEOTIDE SEQUENCE [LARGE SCALE GENOMIC DNA]</scope>
</reference>